<organism evidence="1 2">
    <name type="scientific">Pseudofrankia inefficax (strain DSM 45817 / CECT 9037 / DDB 130130 / EuI1c)</name>
    <name type="common">Frankia inefficax</name>
    <dbReference type="NCBI Taxonomy" id="298654"/>
    <lineage>
        <taxon>Bacteria</taxon>
        <taxon>Bacillati</taxon>
        <taxon>Actinomycetota</taxon>
        <taxon>Actinomycetes</taxon>
        <taxon>Frankiales</taxon>
        <taxon>Frankiaceae</taxon>
        <taxon>Pseudofrankia</taxon>
    </lineage>
</organism>
<reference evidence="1 2" key="1">
    <citation type="submission" date="2010-10" db="EMBL/GenBank/DDBJ databases">
        <title>Complete sequence of Frankia sp. EuI1c.</title>
        <authorList>
            <consortium name="US DOE Joint Genome Institute"/>
            <person name="Lucas S."/>
            <person name="Copeland A."/>
            <person name="Lapidus A."/>
            <person name="Cheng J.-F."/>
            <person name="Bruce D."/>
            <person name="Goodwin L."/>
            <person name="Pitluck S."/>
            <person name="Chertkov O."/>
            <person name="Detter J.C."/>
            <person name="Han C."/>
            <person name="Tapia R."/>
            <person name="Land M."/>
            <person name="Hauser L."/>
            <person name="Jeffries C."/>
            <person name="Kyrpides N."/>
            <person name="Ivanova N."/>
            <person name="Mikhailova N."/>
            <person name="Beauchemin N."/>
            <person name="Sen A."/>
            <person name="Sur S.A."/>
            <person name="Gtari M."/>
            <person name="Wall L."/>
            <person name="Tisa L."/>
            <person name="Woyke T."/>
        </authorList>
    </citation>
    <scope>NUCLEOTIDE SEQUENCE [LARGE SCALE GENOMIC DNA]</scope>
    <source>
        <strain evidence="2">DSM 45817 / CECT 9037 / EuI1c</strain>
    </source>
</reference>
<dbReference type="InParanoid" id="E3JDF3"/>
<accession>E3JDF3</accession>
<dbReference type="InterPro" id="IPR016181">
    <property type="entry name" value="Acyl_CoA_acyltransferase"/>
</dbReference>
<dbReference type="Gene3D" id="3.40.630.30">
    <property type="match status" value="1"/>
</dbReference>
<dbReference type="STRING" id="298654.FraEuI1c_5601"/>
<dbReference type="GO" id="GO:0016740">
    <property type="term" value="F:transferase activity"/>
    <property type="evidence" value="ECO:0007669"/>
    <property type="project" value="UniProtKB-KW"/>
</dbReference>
<dbReference type="EMBL" id="CP002299">
    <property type="protein sequence ID" value="ADP83586.1"/>
    <property type="molecule type" value="Genomic_DNA"/>
</dbReference>
<dbReference type="HOGENOM" id="CLU_1314770_0_0_11"/>
<dbReference type="KEGG" id="fri:FraEuI1c_5601"/>
<evidence type="ECO:0000313" key="1">
    <source>
        <dbReference type="EMBL" id="ADP83586.1"/>
    </source>
</evidence>
<dbReference type="AlphaFoldDB" id="E3JDF3"/>
<keyword evidence="1" id="KW-0808">Transferase</keyword>
<dbReference type="eggNOG" id="COG0454">
    <property type="taxonomic scope" value="Bacteria"/>
</dbReference>
<protein>
    <submittedName>
        <fullName evidence="1">GCN5-related N-acetyltransferase</fullName>
    </submittedName>
</protein>
<gene>
    <name evidence="1" type="ordered locus">FraEuI1c_5601</name>
</gene>
<dbReference type="RefSeq" id="WP_013426704.1">
    <property type="nucleotide sequence ID" value="NC_014666.1"/>
</dbReference>
<dbReference type="Proteomes" id="UP000002484">
    <property type="component" value="Chromosome"/>
</dbReference>
<sequence>MTSAEYLRTGRPDIEAVVETLCLAFESDPVLTWNFPRDLANRSALVAGFFRVTTQLILDHGGEIGATANYEGLGVWSPPGATALSEAETDDFLNALFTACGEGGERAAIIMQALDEALPADLPAHYHVMFAAVRPGAQAQGHAHAISNLLARAANEAGAGVYAEASNLRSLALWERMGLRRIGPEITLPDGGPSLFPIWGDAGTWSLSPTPRPRAAPA</sequence>
<name>E3JDF3_PSEI1</name>
<keyword evidence="2" id="KW-1185">Reference proteome</keyword>
<dbReference type="OrthoDB" id="7057833at2"/>
<evidence type="ECO:0000313" key="2">
    <source>
        <dbReference type="Proteomes" id="UP000002484"/>
    </source>
</evidence>
<proteinExistence type="predicted"/>
<dbReference type="SUPFAM" id="SSF55729">
    <property type="entry name" value="Acyl-CoA N-acyltransferases (Nat)"/>
    <property type="match status" value="1"/>
</dbReference>